<dbReference type="Proteomes" id="UP000515135">
    <property type="component" value="Unplaced"/>
</dbReference>
<keyword evidence="2" id="KW-1185">Reference proteome</keyword>
<dbReference type="PROSITE" id="PS50164">
    <property type="entry name" value="GIY_YIG"/>
    <property type="match status" value="1"/>
</dbReference>
<dbReference type="KEGG" id="bbel:109462296"/>
<evidence type="ECO:0000313" key="2">
    <source>
        <dbReference type="Proteomes" id="UP000515135"/>
    </source>
</evidence>
<dbReference type="GeneID" id="109462296"/>
<protein>
    <submittedName>
        <fullName evidence="3">Uncharacterized protein LOC109462296</fullName>
    </submittedName>
</protein>
<evidence type="ECO:0000259" key="1">
    <source>
        <dbReference type="PROSITE" id="PS50164"/>
    </source>
</evidence>
<dbReference type="Pfam" id="PF01541">
    <property type="entry name" value="GIY-YIG"/>
    <property type="match status" value="1"/>
</dbReference>
<reference evidence="3" key="1">
    <citation type="submission" date="2025-08" db="UniProtKB">
        <authorList>
            <consortium name="RefSeq"/>
        </authorList>
    </citation>
    <scope>IDENTIFICATION</scope>
    <source>
        <tissue evidence="3">Gonad</tissue>
    </source>
</reference>
<organism evidence="2 3">
    <name type="scientific">Branchiostoma belcheri</name>
    <name type="common">Amphioxus</name>
    <dbReference type="NCBI Taxonomy" id="7741"/>
    <lineage>
        <taxon>Eukaryota</taxon>
        <taxon>Metazoa</taxon>
        <taxon>Chordata</taxon>
        <taxon>Cephalochordata</taxon>
        <taxon>Leptocardii</taxon>
        <taxon>Amphioxiformes</taxon>
        <taxon>Branchiostomatidae</taxon>
        <taxon>Branchiostoma</taxon>
    </lineage>
</organism>
<gene>
    <name evidence="3" type="primary">LOC109462296</name>
</gene>
<dbReference type="OrthoDB" id="10038767at2759"/>
<dbReference type="Gene3D" id="3.40.1440.10">
    <property type="entry name" value="GIY-YIG endonuclease"/>
    <property type="match status" value="1"/>
</dbReference>
<dbReference type="InterPro" id="IPR000305">
    <property type="entry name" value="GIY-YIG_endonuc"/>
</dbReference>
<dbReference type="CDD" id="cd10442">
    <property type="entry name" value="GIY-YIG_PLEs"/>
    <property type="match status" value="1"/>
</dbReference>
<accession>A0A6P4XCX4</accession>
<proteinExistence type="predicted"/>
<evidence type="ECO:0000313" key="3">
    <source>
        <dbReference type="RefSeq" id="XP_019614385.1"/>
    </source>
</evidence>
<name>A0A6P4XCX4_BRABE</name>
<feature type="domain" description="GIY-YIG" evidence="1">
    <location>
        <begin position="235"/>
        <end position="320"/>
    </location>
</feature>
<sequence>MAVEKEILEHQKITAEPLKKNISDLERKALAELKKMTNVIIKPADKDSAVVIMKREDYIQEALRQLNNKDHYRKVDHCVSEEHATKKRGYEETLLDAAITRAQERSREDTLQKKTPTAPQDRTVLVTTYSPHPPPLHTVITKYWNLVQLSSRTRDIFQDPPLVAYRRNKNIKDMLVRARIPKENRNLLEKFVPSGSFPCGKNGCTNCAYVKKANNFKSHRTGKCYAIRTHINCQSKNIVYLIQCKKYGVQYVGETKQTLANRLNSHRSAINTCTKKDTPVSAHFNQTHSMGDLEILGIERLCYTGNEDLTRQRRLQRESY</sequence>
<dbReference type="RefSeq" id="XP_019614385.1">
    <property type="nucleotide sequence ID" value="XM_019758826.1"/>
</dbReference>
<dbReference type="AlphaFoldDB" id="A0A6P4XCX4"/>
<dbReference type="SUPFAM" id="SSF82771">
    <property type="entry name" value="GIY-YIG endonuclease"/>
    <property type="match status" value="1"/>
</dbReference>
<dbReference type="PANTHER" id="PTHR21301:SF10">
    <property type="entry name" value="REVERSE TRANSCRIPTASE DOMAIN-CONTAINING PROTEIN"/>
    <property type="match status" value="1"/>
</dbReference>
<dbReference type="PANTHER" id="PTHR21301">
    <property type="entry name" value="REVERSE TRANSCRIPTASE"/>
    <property type="match status" value="1"/>
</dbReference>
<dbReference type="InterPro" id="IPR035901">
    <property type="entry name" value="GIY-YIG_endonuc_sf"/>
</dbReference>